<comment type="caution">
    <text evidence="4">The sequence shown here is derived from an EMBL/GenBank/DDBJ whole genome shotgun (WGS) entry which is preliminary data.</text>
</comment>
<dbReference type="EMBL" id="JACSPP010000004">
    <property type="protein sequence ID" value="MBD8039269.1"/>
    <property type="molecule type" value="Genomic_DNA"/>
</dbReference>
<proteinExistence type="predicted"/>
<sequence length="283" mass="32091">MKKTRKAFWHNIRFKYKLSIVNENTLEEIVGIHVSKLNGLSVLLVSCAVIFCIAAAIIVFTPLRNYLPGYMNSEVRAQVVANALRADSLQAALERQNRYVMNIRDILSGQVKADTVQSIDSLTDLREEELIARSKEEEEFVKQYEEKERYNLTAITEEGAAGLIFYRPVRGVMSTNFNPDNRHYGVDLTASPNETILSVLEGTIIFAGYTPTWGYVIQIQHPQNFISVYKHCNSLMKREGDKVKGGEGIALVGDAIDKDDKPHLHFELWHKGNPVNPEQYVVF</sequence>
<reference evidence="4 5" key="1">
    <citation type="submission" date="2020-08" db="EMBL/GenBank/DDBJ databases">
        <title>A Genomic Blueprint of the Chicken Gut Microbiome.</title>
        <authorList>
            <person name="Gilroy R."/>
            <person name="Ravi A."/>
            <person name="Getino M."/>
            <person name="Pursley I."/>
            <person name="Horton D.L."/>
            <person name="Alikhan N.-F."/>
            <person name="Baker D."/>
            <person name="Gharbi K."/>
            <person name="Hall N."/>
            <person name="Watson M."/>
            <person name="Adriaenssens E.M."/>
            <person name="Foster-Nyarko E."/>
            <person name="Jarju S."/>
            <person name="Secka A."/>
            <person name="Antonio M."/>
            <person name="Oren A."/>
            <person name="Chaudhuri R."/>
            <person name="La Ragione R.M."/>
            <person name="Hildebrand F."/>
            <person name="Pallen M.J."/>
        </authorList>
    </citation>
    <scope>NUCLEOTIDE SEQUENCE [LARGE SCALE GENOMIC DNA]</scope>
    <source>
        <strain evidence="4 5">Sa1CVN1</strain>
    </source>
</reference>
<organism evidence="4 5">
    <name type="scientific">Phocaeicola intestinalis</name>
    <dbReference type="NCBI Taxonomy" id="2762212"/>
    <lineage>
        <taxon>Bacteria</taxon>
        <taxon>Pseudomonadati</taxon>
        <taxon>Bacteroidota</taxon>
        <taxon>Bacteroidia</taxon>
        <taxon>Bacteroidales</taxon>
        <taxon>Bacteroidaceae</taxon>
        <taxon>Phocaeicola</taxon>
    </lineage>
</organism>
<evidence type="ECO:0000256" key="2">
    <source>
        <dbReference type="SAM" id="Phobius"/>
    </source>
</evidence>
<keyword evidence="1" id="KW-0732">Signal</keyword>
<dbReference type="PANTHER" id="PTHR21666:SF289">
    <property type="entry name" value="L-ALA--D-GLU ENDOPEPTIDASE"/>
    <property type="match status" value="1"/>
</dbReference>
<dbReference type="RefSeq" id="WP_087407020.1">
    <property type="nucleotide sequence ID" value="NZ_JACSPP010000004.1"/>
</dbReference>
<keyword evidence="2" id="KW-1133">Transmembrane helix</keyword>
<dbReference type="PANTHER" id="PTHR21666">
    <property type="entry name" value="PEPTIDASE-RELATED"/>
    <property type="match status" value="1"/>
</dbReference>
<dbReference type="InterPro" id="IPR011055">
    <property type="entry name" value="Dup_hybrid_motif"/>
</dbReference>
<feature type="domain" description="M23ase beta-sheet core" evidence="3">
    <location>
        <begin position="182"/>
        <end position="277"/>
    </location>
</feature>
<dbReference type="InterPro" id="IPR016047">
    <property type="entry name" value="M23ase_b-sheet_dom"/>
</dbReference>
<keyword evidence="5" id="KW-1185">Reference proteome</keyword>
<keyword evidence="2" id="KW-0472">Membrane</keyword>
<dbReference type="Gene3D" id="2.70.70.10">
    <property type="entry name" value="Glucose Permease (Domain IIA)"/>
    <property type="match status" value="1"/>
</dbReference>
<keyword evidence="2" id="KW-0812">Transmembrane</keyword>
<evidence type="ECO:0000313" key="5">
    <source>
        <dbReference type="Proteomes" id="UP000620874"/>
    </source>
</evidence>
<dbReference type="CDD" id="cd12797">
    <property type="entry name" value="M23_peptidase"/>
    <property type="match status" value="1"/>
</dbReference>
<evidence type="ECO:0000256" key="1">
    <source>
        <dbReference type="ARBA" id="ARBA00022729"/>
    </source>
</evidence>
<dbReference type="Pfam" id="PF01551">
    <property type="entry name" value="Peptidase_M23"/>
    <property type="match status" value="1"/>
</dbReference>
<feature type="transmembrane region" description="Helical" evidence="2">
    <location>
        <begin position="42"/>
        <end position="63"/>
    </location>
</feature>
<evidence type="ECO:0000259" key="3">
    <source>
        <dbReference type="Pfam" id="PF01551"/>
    </source>
</evidence>
<accession>A0ABR8Y4Z5</accession>
<protein>
    <submittedName>
        <fullName evidence="4">M23 family metallopeptidase</fullName>
    </submittedName>
</protein>
<name>A0ABR8Y4Z5_9BACT</name>
<dbReference type="InterPro" id="IPR050570">
    <property type="entry name" value="Cell_wall_metabolism_enzyme"/>
</dbReference>
<dbReference type="Proteomes" id="UP000620874">
    <property type="component" value="Unassembled WGS sequence"/>
</dbReference>
<evidence type="ECO:0000313" key="4">
    <source>
        <dbReference type="EMBL" id="MBD8039269.1"/>
    </source>
</evidence>
<gene>
    <name evidence="4" type="ORF">H9625_02180</name>
</gene>
<dbReference type="SUPFAM" id="SSF51261">
    <property type="entry name" value="Duplicated hybrid motif"/>
    <property type="match status" value="1"/>
</dbReference>